<keyword evidence="2" id="KW-1185">Reference proteome</keyword>
<dbReference type="RefSeq" id="WP_245754787.1">
    <property type="nucleotide sequence ID" value="NZ_FOTS01000004.1"/>
</dbReference>
<organism evidence="1 2">
    <name type="scientific">Pelosinus propionicus DSM 13327</name>
    <dbReference type="NCBI Taxonomy" id="1123291"/>
    <lineage>
        <taxon>Bacteria</taxon>
        <taxon>Bacillati</taxon>
        <taxon>Bacillota</taxon>
        <taxon>Negativicutes</taxon>
        <taxon>Selenomonadales</taxon>
        <taxon>Sporomusaceae</taxon>
        <taxon>Pelosinus</taxon>
    </lineage>
</organism>
<sequence length="55" mass="6504">MTINRFDAEGKLSARITQITVPSFKQLADLAVQHLKRLRYRRFKMTLTNMLRPRA</sequence>
<accession>A0A1I4HIM7</accession>
<gene>
    <name evidence="1" type="ORF">SAMN04490355_100424</name>
</gene>
<dbReference type="STRING" id="1123291.SAMN04490355_100424"/>
<dbReference type="AlphaFoldDB" id="A0A1I4HIM7"/>
<name>A0A1I4HIM7_9FIRM</name>
<reference evidence="2" key="1">
    <citation type="submission" date="2016-10" db="EMBL/GenBank/DDBJ databases">
        <authorList>
            <person name="Varghese N."/>
            <person name="Submissions S."/>
        </authorList>
    </citation>
    <scope>NUCLEOTIDE SEQUENCE [LARGE SCALE GENOMIC DNA]</scope>
    <source>
        <strain evidence="2">DSM 13327</strain>
    </source>
</reference>
<protein>
    <submittedName>
        <fullName evidence="1">Uncharacterized protein</fullName>
    </submittedName>
</protein>
<proteinExistence type="predicted"/>
<dbReference type="EMBL" id="FOTS01000004">
    <property type="protein sequence ID" value="SFL42089.1"/>
    <property type="molecule type" value="Genomic_DNA"/>
</dbReference>
<evidence type="ECO:0000313" key="1">
    <source>
        <dbReference type="EMBL" id="SFL42089.1"/>
    </source>
</evidence>
<evidence type="ECO:0000313" key="2">
    <source>
        <dbReference type="Proteomes" id="UP000199520"/>
    </source>
</evidence>
<dbReference type="Proteomes" id="UP000199520">
    <property type="component" value="Unassembled WGS sequence"/>
</dbReference>